<dbReference type="EMBL" id="WJYN01000012">
    <property type="protein sequence ID" value="MRT01363.1"/>
    <property type="molecule type" value="Genomic_DNA"/>
</dbReference>
<dbReference type="PANTHER" id="PTHR35602">
    <property type="entry name" value="ESTERASE YQIA-RELATED"/>
    <property type="match status" value="1"/>
</dbReference>
<dbReference type="Proteomes" id="UP000441032">
    <property type="component" value="Unassembled WGS sequence"/>
</dbReference>
<dbReference type="InterPro" id="IPR029058">
    <property type="entry name" value="AB_hydrolase_fold"/>
</dbReference>
<name>A0A7X2HRF9_RALPI</name>
<reference evidence="1 2" key="1">
    <citation type="submission" date="2019-11" db="EMBL/GenBank/DDBJ databases">
        <title>Phenotypic characterization of an OXA-22 and OXA-60 co-producing Ralstonia pickettii clinical strain.</title>
        <authorList>
            <person name="He F."/>
        </authorList>
    </citation>
    <scope>NUCLEOTIDE SEQUENCE [LARGE SCALE GENOMIC DNA]</scope>
    <source>
        <strain evidence="1 2">PSLESD1</strain>
    </source>
</reference>
<dbReference type="PANTHER" id="PTHR35602:SF3">
    <property type="entry name" value="ESTERASE YQIA"/>
    <property type="match status" value="1"/>
</dbReference>
<dbReference type="Gene3D" id="3.40.50.1820">
    <property type="entry name" value="alpha/beta hydrolase"/>
    <property type="match status" value="1"/>
</dbReference>
<dbReference type="AlphaFoldDB" id="A0A7X2HRF9"/>
<gene>
    <name evidence="1" type="ORF">GJQ57_22175</name>
</gene>
<accession>A0A7X2HRF9</accession>
<protein>
    <submittedName>
        <fullName evidence="1">Esterase</fullName>
    </submittedName>
</protein>
<evidence type="ECO:0000313" key="2">
    <source>
        <dbReference type="Proteomes" id="UP000441032"/>
    </source>
</evidence>
<evidence type="ECO:0000313" key="1">
    <source>
        <dbReference type="EMBL" id="MRT01363.1"/>
    </source>
</evidence>
<sequence>MPASIVYLHGFRSSPRSFKAQLIGQRMASVGLADKYVCPALPVSPREAMGEMEALIAELSTRDGIKPVLIGSSLGGFYAIWLAERHGLRAAMLNPATRPERDLAKYVGEQPLWHGGGTIRVERHHLDELRALAVPAITQSERYYLLAATGDEVLDYREMLGHFPGAVTRIIEGGDHGISDFAQYMDEVLIFCGVPAELLAAHPFSAA</sequence>
<dbReference type="RefSeq" id="WP_154208769.1">
    <property type="nucleotide sequence ID" value="NZ_WJYN01000012.1"/>
</dbReference>
<comment type="caution">
    <text evidence="1">The sequence shown here is derived from an EMBL/GenBank/DDBJ whole genome shotgun (WGS) entry which is preliminary data.</text>
</comment>
<dbReference type="SUPFAM" id="SSF53474">
    <property type="entry name" value="alpha/beta-Hydrolases"/>
    <property type="match status" value="1"/>
</dbReference>
<dbReference type="InterPro" id="IPR008886">
    <property type="entry name" value="UPF0227/Esterase_YqiA"/>
</dbReference>
<dbReference type="Pfam" id="PF05728">
    <property type="entry name" value="UPF0227"/>
    <property type="match status" value="1"/>
</dbReference>
<organism evidence="1 2">
    <name type="scientific">Ralstonia pickettii</name>
    <name type="common">Burkholderia pickettii</name>
    <dbReference type="NCBI Taxonomy" id="329"/>
    <lineage>
        <taxon>Bacteria</taxon>
        <taxon>Pseudomonadati</taxon>
        <taxon>Pseudomonadota</taxon>
        <taxon>Betaproteobacteria</taxon>
        <taxon>Burkholderiales</taxon>
        <taxon>Burkholderiaceae</taxon>
        <taxon>Ralstonia</taxon>
    </lineage>
</organism>
<proteinExistence type="predicted"/>